<accession>A0AAV9QTB9</accession>
<keyword evidence="3" id="KW-1185">Reference proteome</keyword>
<evidence type="ECO:0000313" key="2">
    <source>
        <dbReference type="EMBL" id="KAK5599020.1"/>
    </source>
</evidence>
<comment type="caution">
    <text evidence="2">The sequence shown here is derived from an EMBL/GenBank/DDBJ whole genome shotgun (WGS) entry which is preliminary data.</text>
</comment>
<feature type="region of interest" description="Disordered" evidence="1">
    <location>
        <begin position="47"/>
        <end position="66"/>
    </location>
</feature>
<reference evidence="2 3" key="1">
    <citation type="submission" date="2021-06" db="EMBL/GenBank/DDBJ databases">
        <authorList>
            <person name="Palmer J.M."/>
        </authorList>
    </citation>
    <scope>NUCLEOTIDE SEQUENCE [LARGE SCALE GENOMIC DNA]</scope>
    <source>
        <strain evidence="2 3">MEX-2019</strain>
        <tissue evidence="2">Muscle</tissue>
    </source>
</reference>
<proteinExistence type="predicted"/>
<organism evidence="2 3">
    <name type="scientific">Crenichthys baileyi</name>
    <name type="common">White River springfish</name>
    <dbReference type="NCBI Taxonomy" id="28760"/>
    <lineage>
        <taxon>Eukaryota</taxon>
        <taxon>Metazoa</taxon>
        <taxon>Chordata</taxon>
        <taxon>Craniata</taxon>
        <taxon>Vertebrata</taxon>
        <taxon>Euteleostomi</taxon>
        <taxon>Actinopterygii</taxon>
        <taxon>Neopterygii</taxon>
        <taxon>Teleostei</taxon>
        <taxon>Neoteleostei</taxon>
        <taxon>Acanthomorphata</taxon>
        <taxon>Ovalentaria</taxon>
        <taxon>Atherinomorphae</taxon>
        <taxon>Cyprinodontiformes</taxon>
        <taxon>Goodeidae</taxon>
        <taxon>Crenichthys</taxon>
    </lineage>
</organism>
<dbReference type="EMBL" id="JAHHUM010002972">
    <property type="protein sequence ID" value="KAK5599020.1"/>
    <property type="molecule type" value="Genomic_DNA"/>
</dbReference>
<evidence type="ECO:0000313" key="3">
    <source>
        <dbReference type="Proteomes" id="UP001311232"/>
    </source>
</evidence>
<sequence length="66" mass="7230">MIAHDLVCGLMQHRRQSARPRTPAAGPLLRSSARMGQGVLRTNRLSAGVNRGGRDLRKTGRIVRKA</sequence>
<gene>
    <name evidence="2" type="ORF">CRENBAI_000217</name>
</gene>
<dbReference type="Proteomes" id="UP001311232">
    <property type="component" value="Unassembled WGS sequence"/>
</dbReference>
<protein>
    <submittedName>
        <fullName evidence="2">Uncharacterized protein</fullName>
    </submittedName>
</protein>
<name>A0AAV9QTB9_9TELE</name>
<evidence type="ECO:0000256" key="1">
    <source>
        <dbReference type="SAM" id="MobiDB-lite"/>
    </source>
</evidence>
<dbReference type="AlphaFoldDB" id="A0AAV9QTB9"/>